<accession>X1P3A1</accession>
<dbReference type="EMBL" id="BARV01036131">
    <property type="protein sequence ID" value="GAI50797.1"/>
    <property type="molecule type" value="Genomic_DNA"/>
</dbReference>
<comment type="caution">
    <text evidence="1">The sequence shown here is derived from an EMBL/GenBank/DDBJ whole genome shotgun (WGS) entry which is preliminary data.</text>
</comment>
<proteinExistence type="predicted"/>
<sequence length="60" mass="6767">MKLDKAIELNKEARLSLIKGKFHDHADAVQLGIESMTWHRNHVGEVYDGIVLPLPGETED</sequence>
<reference evidence="1" key="1">
    <citation type="journal article" date="2014" name="Front. Microbiol.">
        <title>High frequency of phylogenetically diverse reductive dehalogenase-homologous genes in deep subseafloor sedimentary metagenomes.</title>
        <authorList>
            <person name="Kawai M."/>
            <person name="Futagami T."/>
            <person name="Toyoda A."/>
            <person name="Takaki Y."/>
            <person name="Nishi S."/>
            <person name="Hori S."/>
            <person name="Arai W."/>
            <person name="Tsubouchi T."/>
            <person name="Morono Y."/>
            <person name="Uchiyama I."/>
            <person name="Ito T."/>
            <person name="Fujiyama A."/>
            <person name="Inagaki F."/>
            <person name="Takami H."/>
        </authorList>
    </citation>
    <scope>NUCLEOTIDE SEQUENCE</scope>
    <source>
        <strain evidence="1">Expedition CK06-06</strain>
    </source>
</reference>
<dbReference type="AlphaFoldDB" id="X1P3A1"/>
<organism evidence="1">
    <name type="scientific">marine sediment metagenome</name>
    <dbReference type="NCBI Taxonomy" id="412755"/>
    <lineage>
        <taxon>unclassified sequences</taxon>
        <taxon>metagenomes</taxon>
        <taxon>ecological metagenomes</taxon>
    </lineage>
</organism>
<evidence type="ECO:0000313" key="1">
    <source>
        <dbReference type="EMBL" id="GAI50797.1"/>
    </source>
</evidence>
<name>X1P3A1_9ZZZZ</name>
<protein>
    <submittedName>
        <fullName evidence="1">Uncharacterized protein</fullName>
    </submittedName>
</protein>
<gene>
    <name evidence="1" type="ORF">S06H3_56203</name>
</gene>